<gene>
    <name evidence="2" type="ORF">PHYBOEH_001947</name>
</gene>
<feature type="transmembrane region" description="Helical" evidence="1">
    <location>
        <begin position="162"/>
        <end position="183"/>
    </location>
</feature>
<protein>
    <recommendedName>
        <fullName evidence="4">Transmembrane protein</fullName>
    </recommendedName>
</protein>
<feature type="transmembrane region" description="Helical" evidence="1">
    <location>
        <begin position="195"/>
        <end position="220"/>
    </location>
</feature>
<dbReference type="AlphaFoldDB" id="A0A8T1WXZ6"/>
<evidence type="ECO:0000313" key="3">
    <source>
        <dbReference type="Proteomes" id="UP000693981"/>
    </source>
</evidence>
<comment type="caution">
    <text evidence="2">The sequence shown here is derived from an EMBL/GenBank/DDBJ whole genome shotgun (WGS) entry which is preliminary data.</text>
</comment>
<organism evidence="2 3">
    <name type="scientific">Phytophthora boehmeriae</name>
    <dbReference type="NCBI Taxonomy" id="109152"/>
    <lineage>
        <taxon>Eukaryota</taxon>
        <taxon>Sar</taxon>
        <taxon>Stramenopiles</taxon>
        <taxon>Oomycota</taxon>
        <taxon>Peronosporomycetes</taxon>
        <taxon>Peronosporales</taxon>
        <taxon>Peronosporaceae</taxon>
        <taxon>Phytophthora</taxon>
    </lineage>
</organism>
<keyword evidence="1" id="KW-0472">Membrane</keyword>
<sequence length="367" mass="40353">MELTLVSGDVQWLPKPLKKQAEAPREPKATSLSVLLSSAVDEESEERSLPCEIAVPVEDLEPDAVDNEKALLNRHVTFKLMDGDALVATHALKLRECIPVLAEGTIHWKQPVLHKDVLWELNIRIHVKTDRRPRALISTVITIKNQATKLARQLSLHKNKAVIGLLPAFAGCVIGVVATSPVWLPLTVLVGVLGFPVWFVVGVAMAMVIVFSTISTIVTVQLVRSKRVKDACQHFLRSPQGQLLLFQGLPGEEFMSASALSERATEFVLANSSRKLVASLIIDFLGTANFAVPVVGELADLLWAPVSAKMVNTLYSESSPQAKYVAFVEEVLPFTDFIPTATLAWLKENFSSEELDKLLVLMKIRQA</sequence>
<proteinExistence type="predicted"/>
<keyword evidence="1" id="KW-0812">Transmembrane</keyword>
<accession>A0A8T1WXZ6</accession>
<dbReference type="EMBL" id="JAGDFL010000145">
    <property type="protein sequence ID" value="KAG7396663.1"/>
    <property type="molecule type" value="Genomic_DNA"/>
</dbReference>
<dbReference type="OrthoDB" id="192262at2759"/>
<reference evidence="2" key="1">
    <citation type="submission" date="2021-02" db="EMBL/GenBank/DDBJ databases">
        <authorList>
            <person name="Palmer J.M."/>
        </authorList>
    </citation>
    <scope>NUCLEOTIDE SEQUENCE</scope>
    <source>
        <strain evidence="2">SCRP23</strain>
    </source>
</reference>
<name>A0A8T1WXZ6_9STRA</name>
<evidence type="ECO:0000256" key="1">
    <source>
        <dbReference type="SAM" id="Phobius"/>
    </source>
</evidence>
<keyword evidence="3" id="KW-1185">Reference proteome</keyword>
<evidence type="ECO:0000313" key="2">
    <source>
        <dbReference type="EMBL" id="KAG7396663.1"/>
    </source>
</evidence>
<dbReference type="Proteomes" id="UP000693981">
    <property type="component" value="Unassembled WGS sequence"/>
</dbReference>
<evidence type="ECO:0008006" key="4">
    <source>
        <dbReference type="Google" id="ProtNLM"/>
    </source>
</evidence>
<keyword evidence="1" id="KW-1133">Transmembrane helix</keyword>